<evidence type="ECO:0000313" key="2">
    <source>
        <dbReference type="Proteomes" id="UP001553161"/>
    </source>
</evidence>
<gene>
    <name evidence="1" type="ORF">AB0T83_00505</name>
</gene>
<comment type="caution">
    <text evidence="1">The sequence shown here is derived from an EMBL/GenBank/DDBJ whole genome shotgun (WGS) entry which is preliminary data.</text>
</comment>
<reference evidence="1 2" key="1">
    <citation type="submission" date="2024-07" db="EMBL/GenBank/DDBJ databases">
        <authorList>
            <person name="Kang M."/>
        </authorList>
    </citation>
    <scope>NUCLEOTIDE SEQUENCE [LARGE SCALE GENOMIC DNA]</scope>
    <source>
        <strain evidence="1 2">DFM31</strain>
    </source>
</reference>
<dbReference type="EMBL" id="JBFBVU010000001">
    <property type="protein sequence ID" value="MEV8465259.1"/>
    <property type="molecule type" value="Genomic_DNA"/>
</dbReference>
<accession>A0ABV3L127</accession>
<protein>
    <submittedName>
        <fullName evidence="1">Uncharacterized protein</fullName>
    </submittedName>
</protein>
<dbReference type="RefSeq" id="WP_366190635.1">
    <property type="nucleotide sequence ID" value="NZ_JBFBVU010000001.1"/>
</dbReference>
<proteinExistence type="predicted"/>
<dbReference type="Proteomes" id="UP001553161">
    <property type="component" value="Unassembled WGS sequence"/>
</dbReference>
<evidence type="ECO:0000313" key="1">
    <source>
        <dbReference type="EMBL" id="MEV8465259.1"/>
    </source>
</evidence>
<name>A0ABV3L127_9RHOB</name>
<organism evidence="1 2">
    <name type="scientific">Meridianimarinicoccus marinus</name>
    <dbReference type="NCBI Taxonomy" id="3231483"/>
    <lineage>
        <taxon>Bacteria</taxon>
        <taxon>Pseudomonadati</taxon>
        <taxon>Pseudomonadota</taxon>
        <taxon>Alphaproteobacteria</taxon>
        <taxon>Rhodobacterales</taxon>
        <taxon>Paracoccaceae</taxon>
        <taxon>Meridianimarinicoccus</taxon>
    </lineage>
</organism>
<keyword evidence="2" id="KW-1185">Reference proteome</keyword>
<sequence>MLKRILQIGGALVLAIVIAFGLNKATAVTIDDITSFYELGGARAHPGVQGGDIYAVSPDGLIEEKICALELQEDFVVRQKIAAEFTNSIGEAIPFIVELAKIGSGGQDIDTGAVIHHRMKFAGEFTKLLEDAPIGTNAACEKKMVQRMNARYLICMVRSSLIPTGNSVFSAYRFDSLQIWIPDVTFEKYGSSKSGAAVQNASKTCPQATSIPWDVAFRKSLRIVKPEVARGPAVTSGDEGA</sequence>